<dbReference type="AlphaFoldDB" id="A0A2I0I922"/>
<organism evidence="1 2">
    <name type="scientific">Punica granatum</name>
    <name type="common">Pomegranate</name>
    <dbReference type="NCBI Taxonomy" id="22663"/>
    <lineage>
        <taxon>Eukaryota</taxon>
        <taxon>Viridiplantae</taxon>
        <taxon>Streptophyta</taxon>
        <taxon>Embryophyta</taxon>
        <taxon>Tracheophyta</taxon>
        <taxon>Spermatophyta</taxon>
        <taxon>Magnoliopsida</taxon>
        <taxon>eudicotyledons</taxon>
        <taxon>Gunneridae</taxon>
        <taxon>Pentapetalae</taxon>
        <taxon>rosids</taxon>
        <taxon>malvids</taxon>
        <taxon>Myrtales</taxon>
        <taxon>Lythraceae</taxon>
        <taxon>Punica</taxon>
    </lineage>
</organism>
<evidence type="ECO:0000313" key="1">
    <source>
        <dbReference type="EMBL" id="PKI40488.1"/>
    </source>
</evidence>
<keyword evidence="2" id="KW-1185">Reference proteome</keyword>
<dbReference type="Proteomes" id="UP000233551">
    <property type="component" value="Unassembled WGS sequence"/>
</dbReference>
<dbReference type="EMBL" id="PGOL01003542">
    <property type="protein sequence ID" value="PKI40488.1"/>
    <property type="molecule type" value="Genomic_DNA"/>
</dbReference>
<evidence type="ECO:0008006" key="3">
    <source>
        <dbReference type="Google" id="ProtNLM"/>
    </source>
</evidence>
<reference evidence="1 2" key="1">
    <citation type="submission" date="2017-11" db="EMBL/GenBank/DDBJ databases">
        <title>De-novo sequencing of pomegranate (Punica granatum L.) genome.</title>
        <authorList>
            <person name="Akparov Z."/>
            <person name="Amiraslanov A."/>
            <person name="Hajiyeva S."/>
            <person name="Abbasov M."/>
            <person name="Kaur K."/>
            <person name="Hamwieh A."/>
            <person name="Solovyev V."/>
            <person name="Salamov A."/>
            <person name="Braich B."/>
            <person name="Kosarev P."/>
            <person name="Mahmoud A."/>
            <person name="Hajiyev E."/>
            <person name="Babayeva S."/>
            <person name="Izzatullayeva V."/>
            <person name="Mammadov A."/>
            <person name="Mammadov A."/>
            <person name="Sharifova S."/>
            <person name="Ojaghi J."/>
            <person name="Eynullazada K."/>
            <person name="Bayramov B."/>
            <person name="Abdulazimova A."/>
            <person name="Shahmuradov I."/>
        </authorList>
    </citation>
    <scope>NUCLEOTIDE SEQUENCE [LARGE SCALE GENOMIC DNA]</scope>
    <source>
        <strain evidence="2">cv. AG2017</strain>
        <tissue evidence="1">Leaf</tissue>
    </source>
</reference>
<comment type="caution">
    <text evidence="1">The sequence shown here is derived from an EMBL/GenBank/DDBJ whole genome shotgun (WGS) entry which is preliminary data.</text>
</comment>
<sequence>MEPLRAARWPKPFSRRWRRRWRWRGRWRRRRRALLPHEATLHIAATAIPSPERGPDRAIWRLASSRVFSVKSAYEFLTRTQVEAEDVLWRLIWKWRGPHRIIKKLPLAGGTW</sequence>
<evidence type="ECO:0000313" key="2">
    <source>
        <dbReference type="Proteomes" id="UP000233551"/>
    </source>
</evidence>
<protein>
    <recommendedName>
        <fullName evidence="3">Reverse transcriptase zinc-binding domain-containing protein</fullName>
    </recommendedName>
</protein>
<name>A0A2I0I922_PUNGR</name>
<gene>
    <name evidence="1" type="ORF">CRG98_039124</name>
</gene>
<accession>A0A2I0I922</accession>
<proteinExistence type="predicted"/>